<evidence type="ECO:0000313" key="3">
    <source>
        <dbReference type="Proteomes" id="UP001165082"/>
    </source>
</evidence>
<dbReference type="InterPro" id="IPR011011">
    <property type="entry name" value="Znf_FYVE_PHD"/>
</dbReference>
<proteinExistence type="predicted"/>
<evidence type="ECO:0000313" key="2">
    <source>
        <dbReference type="EMBL" id="GMH74241.1"/>
    </source>
</evidence>
<reference evidence="2" key="1">
    <citation type="submission" date="2022-07" db="EMBL/GenBank/DDBJ databases">
        <title>Genome analysis of Parmales, a sister group of diatoms, reveals the evolutionary specialization of diatoms from phago-mixotrophs to photoautotrophs.</title>
        <authorList>
            <person name="Ban H."/>
            <person name="Sato S."/>
            <person name="Yoshikawa S."/>
            <person name="Kazumasa Y."/>
            <person name="Nakamura Y."/>
            <person name="Ichinomiya M."/>
            <person name="Saitoh K."/>
            <person name="Sato N."/>
            <person name="Blanc-Mathieu R."/>
            <person name="Endo H."/>
            <person name="Kuwata A."/>
            <person name="Ogata H."/>
        </authorList>
    </citation>
    <scope>NUCLEOTIDE SEQUENCE</scope>
</reference>
<dbReference type="Gene3D" id="2.30.30.1150">
    <property type="match status" value="1"/>
</dbReference>
<feature type="compositionally biased region" description="Basic and acidic residues" evidence="1">
    <location>
        <begin position="872"/>
        <end position="890"/>
    </location>
</feature>
<accession>A0A9W7AJV4</accession>
<evidence type="ECO:0000256" key="1">
    <source>
        <dbReference type="SAM" id="MobiDB-lite"/>
    </source>
</evidence>
<comment type="caution">
    <text evidence="2">The sequence shown here is derived from an EMBL/GenBank/DDBJ whole genome shotgun (WGS) entry which is preliminary data.</text>
</comment>
<organism evidence="2 3">
    <name type="scientific">Triparma retinervis</name>
    <dbReference type="NCBI Taxonomy" id="2557542"/>
    <lineage>
        <taxon>Eukaryota</taxon>
        <taxon>Sar</taxon>
        <taxon>Stramenopiles</taxon>
        <taxon>Ochrophyta</taxon>
        <taxon>Bolidophyceae</taxon>
        <taxon>Parmales</taxon>
        <taxon>Triparmaceae</taxon>
        <taxon>Triparma</taxon>
    </lineage>
</organism>
<feature type="region of interest" description="Disordered" evidence="1">
    <location>
        <begin position="872"/>
        <end position="896"/>
    </location>
</feature>
<feature type="non-terminal residue" evidence="2">
    <location>
        <position position="896"/>
    </location>
</feature>
<dbReference type="SUPFAM" id="SSF57903">
    <property type="entry name" value="FYVE/PHD zinc finger"/>
    <property type="match status" value="1"/>
</dbReference>
<dbReference type="Proteomes" id="UP001165082">
    <property type="component" value="Unassembled WGS sequence"/>
</dbReference>
<name>A0A9W7AJV4_9STRA</name>
<dbReference type="EMBL" id="BRXZ01002981">
    <property type="protein sequence ID" value="GMH74241.1"/>
    <property type="molecule type" value="Genomic_DNA"/>
</dbReference>
<sequence>MASKSGMFDRATSQAMFGTMEDQTTHTLLFDSSTPRSPVLGCSVCGEDDDHPSLLLCDECGSEWHMGCLCPEVTLNAGNDEGLPEREPYRGEPVEISPSMYGKFVWVNPGVHDLDGLDEPDYPWSYYGDRGRNGARGIRVDSKGEFPKKSSYLHINNVPLIPGKGGHFPPWDVALSWPAEIMDPSDPRIPPNIRSVGRRKFPMKSDRSALDTPNERYTLRLCGPVLEGIGGWTEFVIFRSPDQLWGFEDGVRAGCVKVGMKMSGIVWGGWGWGRKCFEDAMAETGWWGEKERKRMKEEELFAKIPKLRKRKKREEDYIAGGDGGGQRKKRKGLVGGGKLNGGCPECGEKNEWSGKEIMNCGGFLQCKGCWAELDLPDWMGGGAFGGGGATSPKRTETNEEEYVGFGGGVLKGSASISDPYDRDTWLDEERRCLPVGWGIAKRLRSGGKSSGSTYKTFLPPNGGKIIPSFKKAAEMAVSMGHEPAPAPSFRRRNEVDNGLNHDLYRKPFPEVKQKEMVAKKLPVPPADKSEGCSRCNWKKGGCPNCGWKGTPRSEGGGLPLCDISKDNLYVGLGGKLREGVKKLIVKEDRSLRPGATTAKFFQYYHLEANRRKDSEMYEVMDSEKLGFPKEALVCRFKDGRYKIFHQGVVWGALNMALRDMELGLASVGDAPPSIQVQIRKQQPARVMITRRRRNDDDEDTAVLRVEEEEREKQYERKRRLAANTSIRNPLMVGDFVVDLGRADPTKNIKEPGRKGKVVGFNCAWTLVVFEGFPECDPEHCKFRELKLLKEGDGEKGRERGEAMGAMSRDGYKDAAFIPLNPKIASAPRMNAEFPPSKWLVLQKRKPDGHYRISHHNTPYKVFKLLNGPDGARAYRDSLPKEEQGDKDDPPFIRPLG</sequence>
<protein>
    <submittedName>
        <fullName evidence="2">Uncharacterized protein</fullName>
    </submittedName>
</protein>
<dbReference type="OrthoDB" id="432829at2759"/>
<gene>
    <name evidence="2" type="ORF">TrRE_jg7465</name>
</gene>
<dbReference type="AlphaFoldDB" id="A0A9W7AJV4"/>
<keyword evidence="3" id="KW-1185">Reference proteome</keyword>